<dbReference type="SUPFAM" id="SSF53335">
    <property type="entry name" value="S-adenosyl-L-methionine-dependent methyltransferases"/>
    <property type="match status" value="1"/>
</dbReference>
<evidence type="ECO:0000256" key="1">
    <source>
        <dbReference type="ARBA" id="ARBA00022603"/>
    </source>
</evidence>
<keyword evidence="3" id="KW-0949">S-adenosyl-L-methionine</keyword>
<dbReference type="PANTHER" id="PTHR11746">
    <property type="entry name" value="O-METHYLTRANSFERASE"/>
    <property type="match status" value="1"/>
</dbReference>
<dbReference type="GO" id="GO:0032259">
    <property type="term" value="P:methylation"/>
    <property type="evidence" value="ECO:0007669"/>
    <property type="project" value="UniProtKB-KW"/>
</dbReference>
<feature type="domain" description="O-methyltransferase C-terminal" evidence="4">
    <location>
        <begin position="157"/>
        <end position="241"/>
    </location>
</feature>
<dbReference type="InterPro" id="IPR001077">
    <property type="entry name" value="COMT_C"/>
</dbReference>
<comment type="caution">
    <text evidence="5">The sequence shown here is derived from an EMBL/GenBank/DDBJ whole genome shotgun (WGS) entry which is preliminary data.</text>
</comment>
<evidence type="ECO:0000259" key="4">
    <source>
        <dbReference type="Pfam" id="PF00891"/>
    </source>
</evidence>
<dbReference type="AlphaFoldDB" id="A0AA88D3A8"/>
<evidence type="ECO:0000313" key="6">
    <source>
        <dbReference type="Proteomes" id="UP001187192"/>
    </source>
</evidence>
<organism evidence="5 6">
    <name type="scientific">Ficus carica</name>
    <name type="common">Common fig</name>
    <dbReference type="NCBI Taxonomy" id="3494"/>
    <lineage>
        <taxon>Eukaryota</taxon>
        <taxon>Viridiplantae</taxon>
        <taxon>Streptophyta</taxon>
        <taxon>Embryophyta</taxon>
        <taxon>Tracheophyta</taxon>
        <taxon>Spermatophyta</taxon>
        <taxon>Magnoliopsida</taxon>
        <taxon>eudicotyledons</taxon>
        <taxon>Gunneridae</taxon>
        <taxon>Pentapetalae</taxon>
        <taxon>rosids</taxon>
        <taxon>fabids</taxon>
        <taxon>Rosales</taxon>
        <taxon>Moraceae</taxon>
        <taxon>Ficeae</taxon>
        <taxon>Ficus</taxon>
    </lineage>
</organism>
<evidence type="ECO:0000256" key="2">
    <source>
        <dbReference type="ARBA" id="ARBA00022679"/>
    </source>
</evidence>
<sequence>MRSPAVTMSLKTAAELGAFDIIAKVRAWCQALAIGDRSAASHQQPQGAGRFTVLLPLSKYFVTSEDGVSFCAMMSLLQDKVFMESWYELKDAILQEGIAFNRAHGTRAFEYPRLDSRFNKLFNEAMFNQSTILIKNILEFYKGFGNLKKPVDVGGGVEHVAGDMFESVPSRDAIFMKNCYKANPDNGKVIVVDAILPVIPDTSSSMKCAFLRDVIMMTQNPEGKERNQQEFLAMVTGEGFNGIRFDCCICNLWVMEFFKLNDMSFLV</sequence>
<keyword evidence="6" id="KW-1185">Reference proteome</keyword>
<reference evidence="5" key="1">
    <citation type="submission" date="2023-07" db="EMBL/GenBank/DDBJ databases">
        <title>draft genome sequence of fig (Ficus carica).</title>
        <authorList>
            <person name="Takahashi T."/>
            <person name="Nishimura K."/>
        </authorList>
    </citation>
    <scope>NUCLEOTIDE SEQUENCE</scope>
</reference>
<keyword evidence="2" id="KW-0808">Transferase</keyword>
<protein>
    <recommendedName>
        <fullName evidence="4">O-methyltransferase C-terminal domain-containing protein</fullName>
    </recommendedName>
</protein>
<dbReference type="Pfam" id="PF00891">
    <property type="entry name" value="Methyltransf_2"/>
    <property type="match status" value="1"/>
</dbReference>
<dbReference type="InterPro" id="IPR029063">
    <property type="entry name" value="SAM-dependent_MTases_sf"/>
</dbReference>
<evidence type="ECO:0000256" key="3">
    <source>
        <dbReference type="ARBA" id="ARBA00022691"/>
    </source>
</evidence>
<dbReference type="Proteomes" id="UP001187192">
    <property type="component" value="Unassembled WGS sequence"/>
</dbReference>
<proteinExistence type="predicted"/>
<evidence type="ECO:0000313" key="5">
    <source>
        <dbReference type="EMBL" id="GMN42760.1"/>
    </source>
</evidence>
<gene>
    <name evidence="5" type="ORF">TIFTF001_011970</name>
</gene>
<keyword evidence="1" id="KW-0489">Methyltransferase</keyword>
<dbReference type="GO" id="GO:0008171">
    <property type="term" value="F:O-methyltransferase activity"/>
    <property type="evidence" value="ECO:0007669"/>
    <property type="project" value="InterPro"/>
</dbReference>
<dbReference type="EMBL" id="BTGU01000015">
    <property type="protein sequence ID" value="GMN42760.1"/>
    <property type="molecule type" value="Genomic_DNA"/>
</dbReference>
<dbReference type="Gene3D" id="3.40.50.150">
    <property type="entry name" value="Vaccinia Virus protein VP39"/>
    <property type="match status" value="2"/>
</dbReference>
<accession>A0AA88D3A8</accession>
<dbReference type="InterPro" id="IPR016461">
    <property type="entry name" value="COMT-like"/>
</dbReference>
<name>A0AA88D3A8_FICCA</name>